<keyword evidence="1" id="KW-0597">Phosphoprotein</keyword>
<sequence length="240" mass="28804">MIKQYKFAICDDDIQFCNKIKSYIIEYYGENKVEISIFNSGEDFIKSKVKYDCIFLDIEMINLNGIEIATMIRNYDLDTYIIIVSGFPKYKNVAYRLHVFDYLDKPLDKTMLFKTLDDMTILLQNSQIDIYEYFQTNHGLVKLKVNDIMYFEYSERKINLYTNNDSIYQFYDTIYKLEERFKQYHFISPHKAFLVNIDYIQNIHLNDLILEKDIIIPISKLKKKQIKDAYLNAISKEMDQ</sequence>
<dbReference type="InterPro" id="IPR007492">
    <property type="entry name" value="LytTR_DNA-bd_dom"/>
</dbReference>
<evidence type="ECO:0000259" key="3">
    <source>
        <dbReference type="PROSITE" id="PS50930"/>
    </source>
</evidence>
<evidence type="ECO:0000256" key="1">
    <source>
        <dbReference type="PROSITE-ProRule" id="PRU00169"/>
    </source>
</evidence>
<evidence type="ECO:0000259" key="2">
    <source>
        <dbReference type="PROSITE" id="PS50110"/>
    </source>
</evidence>
<dbReference type="RefSeq" id="WP_118325320.1">
    <property type="nucleotide sequence ID" value="NZ_CATXSW010000054.1"/>
</dbReference>
<comment type="caution">
    <text evidence="4">The sequence shown here is derived from an EMBL/GenBank/DDBJ whole genome shotgun (WGS) entry which is preliminary data.</text>
</comment>
<dbReference type="PANTHER" id="PTHR37299">
    <property type="entry name" value="TRANSCRIPTIONAL REGULATOR-RELATED"/>
    <property type="match status" value="1"/>
</dbReference>
<dbReference type="Pfam" id="PF04397">
    <property type="entry name" value="LytTR"/>
    <property type="match status" value="1"/>
</dbReference>
<feature type="domain" description="Response regulatory" evidence="2">
    <location>
        <begin position="6"/>
        <end position="120"/>
    </location>
</feature>
<dbReference type="InterPro" id="IPR001789">
    <property type="entry name" value="Sig_transdc_resp-reg_receiver"/>
</dbReference>
<evidence type="ECO:0000313" key="5">
    <source>
        <dbReference type="Proteomes" id="UP000265489"/>
    </source>
</evidence>
<dbReference type="Gene3D" id="2.40.50.1020">
    <property type="entry name" value="LytTr DNA-binding domain"/>
    <property type="match status" value="1"/>
</dbReference>
<dbReference type="PROSITE" id="PS50110">
    <property type="entry name" value="RESPONSE_REGULATORY"/>
    <property type="match status" value="1"/>
</dbReference>
<feature type="domain" description="HTH LytTR-type" evidence="3">
    <location>
        <begin position="133"/>
        <end position="232"/>
    </location>
</feature>
<gene>
    <name evidence="4" type="ORF">DWW32_07530</name>
</gene>
<dbReference type="SMART" id="SM00850">
    <property type="entry name" value="LytTR"/>
    <property type="match status" value="1"/>
</dbReference>
<evidence type="ECO:0000313" key="4">
    <source>
        <dbReference type="EMBL" id="RGU91027.1"/>
    </source>
</evidence>
<accession>A0A395W677</accession>
<protein>
    <submittedName>
        <fullName evidence="4">DNA-binding response regulator</fullName>
    </submittedName>
</protein>
<keyword evidence="4" id="KW-0238">DNA-binding</keyword>
<dbReference type="GO" id="GO:0000156">
    <property type="term" value="F:phosphorelay response regulator activity"/>
    <property type="evidence" value="ECO:0007669"/>
    <property type="project" value="InterPro"/>
</dbReference>
<dbReference type="Pfam" id="PF00072">
    <property type="entry name" value="Response_reg"/>
    <property type="match status" value="1"/>
</dbReference>
<dbReference type="Proteomes" id="UP000265489">
    <property type="component" value="Unassembled WGS sequence"/>
</dbReference>
<dbReference type="PANTHER" id="PTHR37299:SF1">
    <property type="entry name" value="STAGE 0 SPORULATION PROTEIN A HOMOLOG"/>
    <property type="match status" value="1"/>
</dbReference>
<organism evidence="4 5">
    <name type="scientific">Holdemanella biformis</name>
    <dbReference type="NCBI Taxonomy" id="1735"/>
    <lineage>
        <taxon>Bacteria</taxon>
        <taxon>Bacillati</taxon>
        <taxon>Bacillota</taxon>
        <taxon>Erysipelotrichia</taxon>
        <taxon>Erysipelotrichales</taxon>
        <taxon>Erysipelotrichaceae</taxon>
        <taxon>Holdemanella</taxon>
    </lineage>
</organism>
<proteinExistence type="predicted"/>
<feature type="modified residue" description="4-aspartylphosphate" evidence="1">
    <location>
        <position position="57"/>
    </location>
</feature>
<dbReference type="AlphaFoldDB" id="A0A395W677"/>
<dbReference type="Gene3D" id="3.40.50.2300">
    <property type="match status" value="1"/>
</dbReference>
<dbReference type="GO" id="GO:0003677">
    <property type="term" value="F:DNA binding"/>
    <property type="evidence" value="ECO:0007669"/>
    <property type="project" value="UniProtKB-KW"/>
</dbReference>
<dbReference type="InterPro" id="IPR046947">
    <property type="entry name" value="LytR-like"/>
</dbReference>
<name>A0A395W677_9FIRM</name>
<dbReference type="PROSITE" id="PS50930">
    <property type="entry name" value="HTH_LYTTR"/>
    <property type="match status" value="1"/>
</dbReference>
<dbReference type="InterPro" id="IPR011006">
    <property type="entry name" value="CheY-like_superfamily"/>
</dbReference>
<reference evidence="4 5" key="1">
    <citation type="submission" date="2018-08" db="EMBL/GenBank/DDBJ databases">
        <title>A genome reference for cultivated species of the human gut microbiota.</title>
        <authorList>
            <person name="Zou Y."/>
            <person name="Xue W."/>
            <person name="Luo G."/>
        </authorList>
    </citation>
    <scope>NUCLEOTIDE SEQUENCE [LARGE SCALE GENOMIC DNA]</scope>
    <source>
        <strain evidence="4 5">AF15-20</strain>
    </source>
</reference>
<dbReference type="SUPFAM" id="SSF52172">
    <property type="entry name" value="CheY-like"/>
    <property type="match status" value="1"/>
</dbReference>
<dbReference type="SMART" id="SM00448">
    <property type="entry name" value="REC"/>
    <property type="match status" value="1"/>
</dbReference>
<dbReference type="GeneID" id="66579728"/>
<dbReference type="EMBL" id="QRYQ01000013">
    <property type="protein sequence ID" value="RGU91027.1"/>
    <property type="molecule type" value="Genomic_DNA"/>
</dbReference>
<dbReference type="CDD" id="cd00156">
    <property type="entry name" value="REC"/>
    <property type="match status" value="1"/>
</dbReference>